<evidence type="ECO:0000256" key="1">
    <source>
        <dbReference type="ARBA" id="ARBA00004613"/>
    </source>
</evidence>
<gene>
    <name evidence="5" type="ORF">PCA10_40580</name>
</gene>
<dbReference type="STRING" id="1245471.PCA10_40580"/>
<evidence type="ECO:0000256" key="3">
    <source>
        <dbReference type="ARBA" id="ARBA00022837"/>
    </source>
</evidence>
<protein>
    <recommendedName>
        <fullName evidence="7">Heme peroxidase</fullName>
    </recommendedName>
</protein>
<dbReference type="GO" id="GO:0004601">
    <property type="term" value="F:peroxidase activity"/>
    <property type="evidence" value="ECO:0007669"/>
    <property type="project" value="InterPro"/>
</dbReference>
<dbReference type="InterPro" id="IPR018511">
    <property type="entry name" value="Hemolysin-typ_Ca-bd_CS"/>
</dbReference>
<comment type="subcellular location">
    <subcellularLocation>
        <location evidence="1">Secreted</location>
    </subcellularLocation>
</comment>
<name>S6ALU7_METRE</name>
<keyword evidence="6" id="KW-1185">Reference proteome</keyword>
<dbReference type="KEGG" id="pre:PCA10_40580"/>
<keyword evidence="3" id="KW-0106">Calcium</keyword>
<dbReference type="PROSITE" id="PS50292">
    <property type="entry name" value="PEROXIDASE_3"/>
    <property type="match status" value="2"/>
</dbReference>
<proteinExistence type="predicted"/>
<evidence type="ECO:0000313" key="5">
    <source>
        <dbReference type="EMBL" id="BAN49790.1"/>
    </source>
</evidence>
<dbReference type="PATRIC" id="fig|1245471.3.peg.4101"/>
<dbReference type="Gene3D" id="2.150.10.10">
    <property type="entry name" value="Serralysin-like metalloprotease, C-terminal"/>
    <property type="match status" value="6"/>
</dbReference>
<dbReference type="Gene3D" id="1.10.640.10">
    <property type="entry name" value="Haem peroxidase domain superfamily, animal type"/>
    <property type="match status" value="2"/>
</dbReference>
<dbReference type="Gene3D" id="2.160.20.160">
    <property type="match status" value="1"/>
</dbReference>
<dbReference type="SUPFAM" id="SSF51120">
    <property type="entry name" value="beta-Roll"/>
    <property type="match status" value="8"/>
</dbReference>
<dbReference type="GO" id="GO:0005509">
    <property type="term" value="F:calcium ion binding"/>
    <property type="evidence" value="ECO:0007669"/>
    <property type="project" value="InterPro"/>
</dbReference>
<evidence type="ECO:0000313" key="6">
    <source>
        <dbReference type="Proteomes" id="UP000015503"/>
    </source>
</evidence>
<sequence length="3436" mass="357699">MANFNLSDLDFILQQILISEAHAAGQDLTDLLPNVQVPFGLRTIDGSFNNLFTGQSEFGAADNSFPRLLDPQFRTAGDNPFIPGTQITSYAQTTGNVFDTQPRTISNLIVDMTANNPAAVAAAAQTPGSATITSPGLDGLFGTADDTPTLYIPNIAPDAGLSAPFNAWMTFFGQFFDHGLDLVTKGGNDTIFIPLQPDDPLFVPGSPTNFMVLTRSTQVDGPGADGILGTADDTHHEAQNTTSPFVDQNQTYSSHPSHQVFLRAYELGADGQPHATGKLITNRALGADGEFGTADDVEIGGMATWAVVKAQARDILGINLTDANVFDVPLLATDPYGNFIKGPNGFPQVVFPGPDGIAGTADDVLVEGNPAANGGLGISLAGAVGTGHQFLIDIAHSADPSAAPGLVRDGNGVIGGVQPAGTYDGELLDAHFIAGDGRVNENIGLTTVHHVFHSEHNRLVEQTKATLLASNNLAELSPWLVAGTAPATFPITPAQIDALQWNGERLFQAAKFGTEMQYQHLVFEEFARTIQPQVDEFLAPSGYDTTIDPSIVAEFAHTVYRFGHSMLTETVDRFDANFNPVTVDPLHPTNDQQIGLIAAFLNPLAFAASGPTAEEAAGAIVRGLTRTVGNEIDEFVTEALRNNLVGLPLDLAAINIARGRDTGIPSLNAARREFYNMTGDEQLTPYSSWVDFADHLKHPESLINFIAAYGTHASITGAVDMAAKRAAATLLVLGGAGEPADRLDFLHSTGTWASAANGVTTTGLDLVDFWIGGLAEEKMPFGGMLGSSFNFVFETQLEALQNGDRFYYLSRTAGMNFGTELENNSFAKLVMNNTDATHLPNAIFTTPTWILEVNQAAQHTGLGVTGRDDPTGGIVINGVEITPLVMRDDPNTAAVETNYLRYTGEDHVVLGGTALNDTLIAGEGDDTLYGDAGDDVLEGGYGNDTVMGGAGDDIITDAGGDNRMEGGDGNDVIHVGNMMAGGAGNLILGGNGKDFIVTSEDMSITFGGQGDDFIYSAKTSLPPTGNEGDDWIEWGTQDGAPGDNFAPLLADNVIGNDVFVGGGGFDEMIGEGGDDIFVGSDAQDKMDGMSGYDWVTYKNDNIGVTVDLALAAFLGIGEVGDHIAFPVAQSPASIFDRFAEVEGLSGSAFADILRGDDVDPTTIIDHGGTTGGALTNLDLITGLRAFLGDQASVGADAILGTADDLVDTFIGGNIILGGGGSDIIEGRGGNDLIDGDLMLNVRISVRQNIDGTGPEIATFDSMVDLIPLMLNHTFNPGQLVAVRELVDGGADFDTANYQGLAADYTVVANADGSFTVTDSVAGRDGIDRLTNIERIQFSDATQVLVPGLNAEPVGSLTITDSNGGDLQVGDFLTVSPAAVSDADNPGGDLTNVTYVWQVERNPGTGVFEDIIAAPAGDLAFQSANGLRFRITPDVAGLSLRVKGIYQDANGVTEQVFSAPTDAVAAFTPPPPTTAVEPGPAITESGPGVQLVRGDLDFILDQIRIAEAHASGVDLLSLLPNIRTSMGLRTVTGEFNNLLNFSGIDQSQFGAADNAFPRLLPAEFTDEQDEAAFNGITNTNYNSSTNVVDSDPRTISNLIVDQTNNNPAAVAAAAANGGSTLVTSPGLDGLFGTADDQQVNLIPNVAPDAGLTAPFNAWMTFFGQFFDHGLDLVTKGGNGTVFIPLQPDDPRFVVGSPTNFMVLTRATQVNGQPGVNENTTSPFVDQNQTYSSHPSHQVFLREYVSTANGPVATGDLITNRNLGADGEFGTADDVEIGGMATWAVVKAQARDVLGINLTDANVFNVPLLATDDYGNFIKGPNGFPMVVFPGPDGVAGTPDDVLVEGNPAANGGLGISLTGAVGTGHQFLVDIAHSADPSAAPGLVRDNNGVIGGVQPAGTYDGELLDAHYMAGDGRVNENIGLTAVHAIFHSEHNRLVEQTKSTVLASNDVAFINEWLLAPVTTFPTTPAEIAALQWNGERLFQTAKFGTEMQYQHLVFEEFARTIQPNVDPFFAPTQVYDVNLDPSIVAEFAHTVYRFGHSMLTETVDRFDANFNPVTVDPLHPTNDQQLGLIAAFLNPLAYAASGLTPEDATSAIVRGVTRTVGNEIDEFVTEALRNNLVGLPLDLAALNIARGRETGVATLNHARAQFFEATGDSNLKPYVSWADMVMHLKHPESLINFIAAYGTHDTIDVTATTLAEKRAAATAIVLGGAGAPADRLDFLNGTGAWTGVETGLNLVDFWIGGLAEKVTPFGGMLGSTFNFVFENQLEKLQDGDRFYYLERTAGLNFNAELEGNSFSKLIMANTHATHLPGVVFLTPAFTLEVNPLLQHTGLNEAGPDGIQGTVDDVVGADGVAGNSDPLGDNPLLPLVVRNNPATPGLDTNYLQYNGPDHVVLGGSAGNDILRSSEGDDTLYGDGGNDRLDGGYGNDFINGGDGDDIITDVGGDDNIKGDNGNDVIQGGNGVNLILGGFGKDFIITGEDASEAFGGQGNDFILGSKANEQDMGNEGDDWLEAGTSDGAPGDNFDPAGNDPIAGNDVYIGSGENDKFNAEGGDDIMVGSAGQGDRYIGASGFDWATFKDDPRGVTIDISDRFFDQPQLPGSGASVLARFDAVEGLSGSAFGDVISGDDADATTLPTAGAKGSVLTNIGLITGLQEFLGAGVTFFDAGNIILGGSGSDILMGRGGDDLIDGDKWLNVRISVRANLDGTGAEIATFKTMAEMVPLMVSGTYNPGQLVIVREILQGTAALDTAAYRGLSSEYDFVTNPDGSVTVTDLVAGRDGVDRLTGIERLQFTDGTIDLSGTDARPVGAVNVSDATPEVGTVLVANLDGVTDADNVGGRVTGPVAYYWQVETNPGTGIFEDITFVAAGEASRATGRTFRVTDGLAGLALRVMAIYKDANGVLETVLSNVTDAVSATQVNDLATGVPAISDTTPTQGQVLSANRGTIADPDGTTTSVFNFQWQFSSNGGGTWANIVGATGANFTPGAGQVGQMLRVVASFTDDQGFANTATSAATAPAGGLFTAAAGGSTLTGTIWSDMMIGGVGNDVLGGREGDDVLTGGAGDDFLNGGAGADQMSGGTGNDAFVVHDALDVVIELAGQGTDQVQTFLTNYTLGANLENLRYVGTANFTGVGNTLGNTVVGAVGNDTLGGREGNDLLMGGAGDDFLNGWTGNDQMLGGTGNDVFLVHDALDVVVEQSGEGTDQVQVFLASYTLGTNVENLRYMGTTAFTGVGNTLGNTVIGGAGNDTLGGREGSDILTGGAGDDFLNGWTGADQMSGGTGNDVFIVHDALDVVIELAGQGTDQVQTFLANYTLGTNVENLRYMGTANFTGVGNGLSNTMQGGVGNDSLTGGLGNDVFRFAAGFGQDRILDFDANPAGGQDRMDIASLGITAANFATNVVITDVGADTRVAIGANSITLVGVADATTVTQADFTLG</sequence>
<dbReference type="PROSITE" id="PS00330">
    <property type="entry name" value="HEMOLYSIN_CALCIUM"/>
    <property type="match status" value="7"/>
</dbReference>
<evidence type="ECO:0008006" key="7">
    <source>
        <dbReference type="Google" id="ProtNLM"/>
    </source>
</evidence>
<dbReference type="SUPFAM" id="SSF48113">
    <property type="entry name" value="Heme-dependent peroxidases"/>
    <property type="match status" value="2"/>
</dbReference>
<dbReference type="Gene3D" id="2.60.40.2700">
    <property type="match status" value="1"/>
</dbReference>
<dbReference type="GO" id="GO:0006979">
    <property type="term" value="P:response to oxidative stress"/>
    <property type="evidence" value="ECO:0007669"/>
    <property type="project" value="InterPro"/>
</dbReference>
<dbReference type="HOGENOM" id="CLU_224920_0_0_6"/>
<dbReference type="EMBL" id="AP013068">
    <property type="protein sequence ID" value="BAN49790.1"/>
    <property type="molecule type" value="Genomic_DNA"/>
</dbReference>
<dbReference type="InterPro" id="IPR037120">
    <property type="entry name" value="Haem_peroxidase_sf_animal"/>
</dbReference>
<accession>S6ALU7</accession>
<reference evidence="5 6" key="1">
    <citation type="journal article" date="2013" name="Genome Announc.">
        <title>Complete Genome Sequence of the Carbazole Degrader Pseudomonas resinovorans Strain CA10 (NBRC 106553).</title>
        <authorList>
            <person name="Shintani M."/>
            <person name="Hosoyama A."/>
            <person name="Ohji S."/>
            <person name="Tsuchikane K."/>
            <person name="Takarada H."/>
            <person name="Yamazoe A."/>
            <person name="Fujita N."/>
            <person name="Nojiri H."/>
        </authorList>
    </citation>
    <scope>NUCLEOTIDE SEQUENCE [LARGE SCALE GENOMIC DNA]</scope>
    <source>
        <strain evidence="5 6">NBRC 106553</strain>
    </source>
</reference>
<organism evidence="5 6">
    <name type="scientific">Metapseudomonas resinovorans NBRC 106553</name>
    <dbReference type="NCBI Taxonomy" id="1245471"/>
    <lineage>
        <taxon>Bacteria</taxon>
        <taxon>Pseudomonadati</taxon>
        <taxon>Pseudomonadota</taxon>
        <taxon>Gammaproteobacteria</taxon>
        <taxon>Pseudomonadales</taxon>
        <taxon>Pseudomonadaceae</taxon>
        <taxon>Metapseudomonas</taxon>
    </lineage>
</organism>
<dbReference type="eggNOG" id="COG2931">
    <property type="taxonomic scope" value="Bacteria"/>
</dbReference>
<dbReference type="InterPro" id="IPR001343">
    <property type="entry name" value="Hemolysn_Ca-bd"/>
</dbReference>
<dbReference type="InterPro" id="IPR010255">
    <property type="entry name" value="Haem_peroxidase_sf"/>
</dbReference>
<dbReference type="eggNOG" id="COG3209">
    <property type="taxonomic scope" value="Bacteria"/>
</dbReference>
<dbReference type="Proteomes" id="UP000015503">
    <property type="component" value="Chromosome"/>
</dbReference>
<dbReference type="OrthoDB" id="223957at2"/>
<evidence type="ECO:0000256" key="4">
    <source>
        <dbReference type="ARBA" id="ARBA00023180"/>
    </source>
</evidence>
<dbReference type="CDD" id="cd09821">
    <property type="entry name" value="An_peroxidase_bacterial_2"/>
    <property type="match status" value="2"/>
</dbReference>
<dbReference type="Pfam" id="PF00353">
    <property type="entry name" value="HemolysinCabind"/>
    <property type="match status" value="11"/>
</dbReference>
<keyword evidence="4" id="KW-0325">Glycoprotein</keyword>
<evidence type="ECO:0000256" key="2">
    <source>
        <dbReference type="ARBA" id="ARBA00022525"/>
    </source>
</evidence>
<dbReference type="PRINTS" id="PR00313">
    <property type="entry name" value="CABNDNGRPT"/>
</dbReference>
<keyword evidence="2" id="KW-0964">Secreted</keyword>
<dbReference type="InterPro" id="IPR019791">
    <property type="entry name" value="Haem_peroxidase_animal"/>
</dbReference>
<dbReference type="GO" id="GO:0005576">
    <property type="term" value="C:extracellular region"/>
    <property type="evidence" value="ECO:0007669"/>
    <property type="project" value="UniProtKB-SubCell"/>
</dbReference>
<dbReference type="Pfam" id="PF03098">
    <property type="entry name" value="An_peroxidase"/>
    <property type="match status" value="4"/>
</dbReference>
<dbReference type="PANTHER" id="PTHR11475:SF4">
    <property type="entry name" value="CHORION PEROXIDASE"/>
    <property type="match status" value="1"/>
</dbReference>
<dbReference type="RefSeq" id="WP_016493924.1">
    <property type="nucleotide sequence ID" value="NC_021499.1"/>
</dbReference>
<dbReference type="GO" id="GO:0020037">
    <property type="term" value="F:heme binding"/>
    <property type="evidence" value="ECO:0007669"/>
    <property type="project" value="InterPro"/>
</dbReference>
<dbReference type="PANTHER" id="PTHR11475">
    <property type="entry name" value="OXIDASE/PEROXIDASE"/>
    <property type="match status" value="1"/>
</dbReference>
<dbReference type="InterPro" id="IPR011049">
    <property type="entry name" value="Serralysin-like_metalloprot_C"/>
</dbReference>